<dbReference type="Proteomes" id="UP000706172">
    <property type="component" value="Unassembled WGS sequence"/>
</dbReference>
<dbReference type="EMBL" id="JACCQK010000247">
    <property type="protein sequence ID" value="MBG0779228.1"/>
    <property type="molecule type" value="Genomic_DNA"/>
</dbReference>
<feature type="region of interest" description="Disordered" evidence="1">
    <location>
        <begin position="562"/>
        <end position="584"/>
    </location>
</feature>
<reference evidence="2" key="1">
    <citation type="submission" date="2020-07" db="EMBL/GenBank/DDBJ databases">
        <title>Severe corrosion of carbon steel in oil field produced water can be linked to methanogenic archaea containing a special type of NiFe hydrogenase.</title>
        <authorList>
            <person name="Lahme S."/>
            <person name="Mand J."/>
            <person name="Longwell J."/>
            <person name="Smith R."/>
            <person name="Enning D."/>
        </authorList>
    </citation>
    <scope>NUCLEOTIDE SEQUENCE</scope>
    <source>
        <strain evidence="2">MIC098Bin6</strain>
    </source>
</reference>
<protein>
    <submittedName>
        <fullName evidence="2">DUF3987 domain-containing protein</fullName>
    </submittedName>
</protein>
<dbReference type="Pfam" id="PF13148">
    <property type="entry name" value="DUF3987"/>
    <property type="match status" value="1"/>
</dbReference>
<comment type="caution">
    <text evidence="2">The sequence shown here is derived from an EMBL/GenBank/DDBJ whole genome shotgun (WGS) entry which is preliminary data.</text>
</comment>
<sequence length="584" mass="65096">MKKFISRHESDAGIGQPAPNGGTWGDAFDLFVYYEHSGDFNRAVKAAGELFTTVDPVNGQSVTISKLNQRQYKRDQENSADPGADFGDTGNQDKPDPWESVIPLDAQEVDRIDPETLPGIIGEYAGAVARETETPLELAAGMLFVVIAACVQGLLKIMVKLGYSEPLAFWTFAPMPPATRKSQVLKRITAPLTEWERRQRADMEPFIEARRIDRENIQARIKALRGKYGKAERDKLAGIADEIKELSDSMEPELVAPQIWAQDTTPENAGQIMARNNEKLTMLAAEGGIVETLGGRYNGVANLDLFLQGYSGDAVKVNRTTRDDIHLNTPALSMGLMPQPDVMRGMAAKPEFKGRGFIGRPMYWAPESNLGSRTLDSEPIPERLKIQYYQTIEHLLDIQPIEHPDGSTEPHTLTLSPEAFRDWKDFYMTIEHDLADGGRFEHCRDWAGKTPGRAARLAGLLHCAMNPVEPWRVPVSLETMEQALDITVVSISHALAVFNLMGADPAIEGAGRILHWIKRHRHQTFTKRQAFQDLKGTFTRAAMLDEPLAVLLERNHIRPMVETEKKPGRKSEAYQVNPAVLGDK</sequence>
<dbReference type="InterPro" id="IPR025048">
    <property type="entry name" value="DUF3987"/>
</dbReference>
<organism evidence="2 3">
    <name type="scientific">Desulfotignum balticum</name>
    <dbReference type="NCBI Taxonomy" id="115781"/>
    <lineage>
        <taxon>Bacteria</taxon>
        <taxon>Pseudomonadati</taxon>
        <taxon>Thermodesulfobacteriota</taxon>
        <taxon>Desulfobacteria</taxon>
        <taxon>Desulfobacterales</taxon>
        <taxon>Desulfobacteraceae</taxon>
        <taxon>Desulfotignum</taxon>
    </lineage>
</organism>
<feature type="region of interest" description="Disordered" evidence="1">
    <location>
        <begin position="1"/>
        <end position="20"/>
    </location>
</feature>
<dbReference type="AlphaFoldDB" id="A0A931CR56"/>
<evidence type="ECO:0000256" key="1">
    <source>
        <dbReference type="SAM" id="MobiDB-lite"/>
    </source>
</evidence>
<name>A0A931CR56_9BACT</name>
<feature type="compositionally biased region" description="Basic and acidic residues" evidence="1">
    <location>
        <begin position="562"/>
        <end position="572"/>
    </location>
</feature>
<feature type="compositionally biased region" description="Basic and acidic residues" evidence="1">
    <location>
        <begin position="1"/>
        <end position="11"/>
    </location>
</feature>
<evidence type="ECO:0000313" key="2">
    <source>
        <dbReference type="EMBL" id="MBG0779228.1"/>
    </source>
</evidence>
<evidence type="ECO:0000313" key="3">
    <source>
        <dbReference type="Proteomes" id="UP000706172"/>
    </source>
</evidence>
<proteinExistence type="predicted"/>
<feature type="region of interest" description="Disordered" evidence="1">
    <location>
        <begin position="65"/>
        <end position="99"/>
    </location>
</feature>
<accession>A0A931CR56</accession>
<gene>
    <name evidence="2" type="ORF">H0S81_04815</name>
</gene>